<dbReference type="Pfam" id="PF14707">
    <property type="entry name" value="Sulfatase_C"/>
    <property type="match status" value="1"/>
</dbReference>
<sequence length="632" mass="70359">VVFTSCNSLYERPPNIIIIFTDDQGYADVGKYGAKGFQTPNLDRMAEEGIRFTDFHVSQAVCSASRASLLTGCYSERVSIQGALHSRTRIGLNPDEETIADVLKKKGYATGIFGKWHLGHHEKFLPLQQGFDEFFGLPYSNDMWPVGFDGKPLDGNGSLKSYYPQLELIEGNEKIEEVRTLEDQSRLTTRYTERAVNFINKNKDKPFFLYLPHSMPHVPLAVSDKFKGKSEQGLYGDVIMEIDWSVGQILKALKSNGLDENTLVIFMSDNGPWLNFGNHAGSAFPLREGKGTMWEGGARVPCIMRWIGTIHPGTVTDKLAATIDILPTVASITSAPLPKNKIDGLDIQSILYGSDETTPRNEYYYYYGAELIAVRAGQWKLCFPHSYRSYEGMEPGQDGFPGKYGRGTSGLALYDLKNDISETTNVVNQYPEIVNKLKVLGEKARAELGDLLTERQGSGVRPPGRLTPAKTHKVTHKAIGKKVALATTFHRKYTGGGTHALTNGITGSEDYTDGNWQGFEGNDFEATVDLGQLIDLKEIKASFLQDQVAWIFYPVSVEILTSSAGDEYNIIKTFIHKTKQNLTQEIKFFTTSLPDEKIRFIKIRAKSQGECPSWHPGNGGPAWIFIDEIVVQ</sequence>
<reference evidence="4" key="1">
    <citation type="submission" date="2018-05" db="EMBL/GenBank/DDBJ databases">
        <authorList>
            <person name="Lanie J.A."/>
            <person name="Ng W.-L."/>
            <person name="Kazmierczak K.M."/>
            <person name="Andrzejewski T.M."/>
            <person name="Davidsen T.M."/>
            <person name="Wayne K.J."/>
            <person name="Tettelin H."/>
            <person name="Glass J.I."/>
            <person name="Rusch D."/>
            <person name="Podicherti R."/>
            <person name="Tsui H.-C.T."/>
            <person name="Winkler M.E."/>
        </authorList>
    </citation>
    <scope>NUCLEOTIDE SEQUENCE</scope>
</reference>
<dbReference type="InterPro" id="IPR000917">
    <property type="entry name" value="Sulfatase_N"/>
</dbReference>
<gene>
    <name evidence="4" type="ORF">METZ01_LOCUS53992</name>
</gene>
<dbReference type="EMBL" id="UINC01002873">
    <property type="protein sequence ID" value="SVA01138.1"/>
    <property type="molecule type" value="Genomic_DNA"/>
</dbReference>
<dbReference type="InterPro" id="IPR050738">
    <property type="entry name" value="Sulfatase"/>
</dbReference>
<proteinExistence type="inferred from homology"/>
<evidence type="ECO:0000256" key="2">
    <source>
        <dbReference type="ARBA" id="ARBA00022801"/>
    </source>
</evidence>
<dbReference type="Gene3D" id="3.40.720.10">
    <property type="entry name" value="Alkaline Phosphatase, subunit A"/>
    <property type="match status" value="1"/>
</dbReference>
<evidence type="ECO:0000259" key="3">
    <source>
        <dbReference type="Pfam" id="PF00884"/>
    </source>
</evidence>
<comment type="similarity">
    <text evidence="1">Belongs to the sulfatase family.</text>
</comment>
<dbReference type="InterPro" id="IPR017850">
    <property type="entry name" value="Alkaline_phosphatase_core_sf"/>
</dbReference>
<dbReference type="Gene3D" id="2.60.120.260">
    <property type="entry name" value="Galactose-binding domain-like"/>
    <property type="match status" value="1"/>
</dbReference>
<name>A0A381SCX0_9ZZZZ</name>
<keyword evidence="2" id="KW-0378">Hydrolase</keyword>
<protein>
    <recommendedName>
        <fullName evidence="3">Sulfatase N-terminal domain-containing protein</fullName>
    </recommendedName>
</protein>
<organism evidence="4">
    <name type="scientific">marine metagenome</name>
    <dbReference type="NCBI Taxonomy" id="408172"/>
    <lineage>
        <taxon>unclassified sequences</taxon>
        <taxon>metagenomes</taxon>
        <taxon>ecological metagenomes</taxon>
    </lineage>
</organism>
<dbReference type="AlphaFoldDB" id="A0A381SCX0"/>
<evidence type="ECO:0000256" key="1">
    <source>
        <dbReference type="ARBA" id="ARBA00008779"/>
    </source>
</evidence>
<accession>A0A381SCX0</accession>
<feature type="non-terminal residue" evidence="4">
    <location>
        <position position="1"/>
    </location>
</feature>
<evidence type="ECO:0000313" key="4">
    <source>
        <dbReference type="EMBL" id="SVA01138.1"/>
    </source>
</evidence>
<dbReference type="Pfam" id="PF00884">
    <property type="entry name" value="Sulfatase"/>
    <property type="match status" value="1"/>
</dbReference>
<dbReference type="SUPFAM" id="SSF53649">
    <property type="entry name" value="Alkaline phosphatase-like"/>
    <property type="match status" value="1"/>
</dbReference>
<feature type="domain" description="Sulfatase N-terminal" evidence="3">
    <location>
        <begin position="14"/>
        <end position="333"/>
    </location>
</feature>
<dbReference type="CDD" id="cd16026">
    <property type="entry name" value="GALNS_like"/>
    <property type="match status" value="1"/>
</dbReference>
<dbReference type="GO" id="GO:0004065">
    <property type="term" value="F:arylsulfatase activity"/>
    <property type="evidence" value="ECO:0007669"/>
    <property type="project" value="TreeGrafter"/>
</dbReference>
<dbReference type="PANTHER" id="PTHR42693:SF53">
    <property type="entry name" value="ENDO-4-O-SULFATASE"/>
    <property type="match status" value="1"/>
</dbReference>
<dbReference type="Gene3D" id="3.30.1120.10">
    <property type="match status" value="1"/>
</dbReference>
<dbReference type="PANTHER" id="PTHR42693">
    <property type="entry name" value="ARYLSULFATASE FAMILY MEMBER"/>
    <property type="match status" value="1"/>
</dbReference>